<dbReference type="GO" id="GO:0005794">
    <property type="term" value="C:Golgi apparatus"/>
    <property type="evidence" value="ECO:0007669"/>
    <property type="project" value="TreeGrafter"/>
</dbReference>
<protein>
    <submittedName>
        <fullName evidence="9 11">GRIP and coiled-coil domain-containing protein 1</fullName>
    </submittedName>
</protein>
<keyword evidence="10" id="KW-1185">Reference proteome</keyword>
<keyword evidence="3" id="KW-0963">Cytoplasm</keyword>
<evidence type="ECO:0000256" key="4">
    <source>
        <dbReference type="ARBA" id="ARBA00023054"/>
    </source>
</evidence>
<gene>
    <name evidence="9" type="primary">GCC1</name>
    <name evidence="11 12" type="synonym">gcc1</name>
</gene>
<dbReference type="OrthoDB" id="9898580at2759"/>
<keyword evidence="4 6" id="KW-0175">Coiled coil</keyword>
<dbReference type="InterPro" id="IPR000237">
    <property type="entry name" value="GRIP_dom"/>
</dbReference>
<feature type="coiled-coil region" evidence="6">
    <location>
        <begin position="650"/>
        <end position="702"/>
    </location>
</feature>
<dbReference type="PANTHER" id="PTHR23157">
    <property type="entry name" value="GRIP AND COILED-COIL DOMAIN-CONTAINING PROTEIN 1"/>
    <property type="match status" value="1"/>
</dbReference>
<comment type="subcellular location">
    <subcellularLocation>
        <location evidence="2">Cytoplasm</location>
    </subcellularLocation>
    <subcellularLocation>
        <location evidence="1">Endomembrane system</location>
        <topology evidence="1">Peripheral membrane protein</topology>
    </subcellularLocation>
</comment>
<dbReference type="PANTHER" id="PTHR23157:SF25">
    <property type="entry name" value="GRIP AND COILED-COIL DOMAIN-CONTAINING PROTEIN 1"/>
    <property type="match status" value="1"/>
</dbReference>
<dbReference type="OMA" id="AEMQAIN"/>
<dbReference type="RefSeq" id="XP_017341114.1">
    <property type="nucleotide sequence ID" value="XM_017485625.3"/>
</dbReference>
<feature type="compositionally biased region" description="Basic and acidic residues" evidence="7">
    <location>
        <begin position="70"/>
        <end position="82"/>
    </location>
</feature>
<dbReference type="PROSITE" id="PS50913">
    <property type="entry name" value="GRIP"/>
    <property type="match status" value="1"/>
</dbReference>
<dbReference type="Proteomes" id="UP000221080">
    <property type="component" value="Chromosome 14"/>
</dbReference>
<evidence type="ECO:0000256" key="2">
    <source>
        <dbReference type="ARBA" id="ARBA00004496"/>
    </source>
</evidence>
<feature type="compositionally biased region" description="Polar residues" evidence="7">
    <location>
        <begin position="131"/>
        <end position="142"/>
    </location>
</feature>
<dbReference type="Pfam" id="PF01465">
    <property type="entry name" value="GRIP"/>
    <property type="match status" value="1"/>
</dbReference>
<proteinExistence type="evidence at transcript level"/>
<keyword evidence="5" id="KW-0472">Membrane</keyword>
<dbReference type="KEGG" id="ipu:108275062"/>
<feature type="compositionally biased region" description="Low complexity" evidence="7">
    <location>
        <begin position="86"/>
        <end position="103"/>
    </location>
</feature>
<evidence type="ECO:0000259" key="8">
    <source>
        <dbReference type="PROSITE" id="PS50913"/>
    </source>
</evidence>
<evidence type="ECO:0000256" key="7">
    <source>
        <dbReference type="SAM" id="MobiDB-lite"/>
    </source>
</evidence>
<dbReference type="Gene3D" id="1.10.220.60">
    <property type="entry name" value="GRIP domain"/>
    <property type="match status" value="1"/>
</dbReference>
<evidence type="ECO:0000313" key="9">
    <source>
        <dbReference type="EMBL" id="AHH38660.1"/>
    </source>
</evidence>
<feature type="domain" description="GRIP" evidence="8">
    <location>
        <begin position="703"/>
        <end position="753"/>
    </location>
</feature>
<name>W5U9Y2_ICTPU</name>
<evidence type="ECO:0000256" key="1">
    <source>
        <dbReference type="ARBA" id="ARBA00004184"/>
    </source>
</evidence>
<dbReference type="InterPro" id="IPR051952">
    <property type="entry name" value="Golgi-autophagy_related"/>
</dbReference>
<feature type="region of interest" description="Disordered" evidence="7">
    <location>
        <begin position="67"/>
        <end position="142"/>
    </location>
</feature>
<dbReference type="STRING" id="7998.ENSIPUP00000026806"/>
<evidence type="ECO:0000313" key="11">
    <source>
        <dbReference type="RefSeq" id="XP_017341114.1"/>
    </source>
</evidence>
<dbReference type="EMBL" id="JT409402">
    <property type="protein sequence ID" value="AHH38660.1"/>
    <property type="molecule type" value="mRNA"/>
</dbReference>
<accession>W5U9Y2</accession>
<evidence type="ECO:0000256" key="3">
    <source>
        <dbReference type="ARBA" id="ARBA00022490"/>
    </source>
</evidence>
<sequence length="764" mass="87704">MEKFGMSFGGGLSKKELLETIESQKKQLIQYQTRFKDIVQAYKSLVKEKEALEASLNVLTVSAQCPAPTEHTEDHGSLHSEDSLDAAESAVESVVTSSSTQSDAADEDQASHGEGNVMFPQSENSELENGVISSSTATVEPTVTATNAESDRRLIQLKSQLSTLTTSLTTVTQEKSRMEASFQADKRKMKQELEEARETVEEERKQHQFELQAVQEQLAESRARVIMQQHQHDQDQHDHGHMLRELQKLLQEERSLRQDAELKLEDVRKTFAEAMQSQDCGLDYEERLRQVTQECETLRMSLQVLEVERSKPEHRVMELQQEIVDLKAHFNQQLQQENRKVAQAEACLQEQAQLEEQRVASLEERVSELSGLLGACEKARQKDQQNAQRLREHILQLDAENKALAITASTTRTTSSELGIDETNLDVNTLKNKLEKVKKLLQLVAQKSPEQRSEIEKIMDGAGGQDAEKAYQQELRQLKEEFERYKVRAQVVLKNKNGKDSAQTKELEEARDQLAELKEKYINLRVQSDEAIVKHKQEIKEHQEALTALHQAHKQDLEKLEAQHRENFLHLEEELHKQRERTMALLEEKDLELEKLRAESTQGQIVSDGAAESEVKGDVEFESGDCEMIAHTLKLASPPQNNLLLYAEQLARNEVEISALRKQKHQLEEGLHQLQGKLFANEERHKEEMDELQAQLDKRIRDQSRDGANLEYLKNVIYRFLTLQDSKGRQQTLMAILTILHFSPQERQTVMTQQVQSWWTPRKR</sequence>
<dbReference type="CTD" id="79571"/>
<reference evidence="9" key="1">
    <citation type="journal article" date="2012" name="BMC Genomics">
        <title>Efficient assembly and annotation of the transcriptome of catfish by RNA-Seq analysis of a doubled haploid homozygote.</title>
        <authorList>
            <person name="Liu S."/>
            <person name="Zhang Y."/>
            <person name="Zhou Z."/>
            <person name="Waldbieser G."/>
            <person name="Sun F."/>
            <person name="Lu J."/>
            <person name="Zhang J."/>
            <person name="Jiang Y."/>
            <person name="Zhang H."/>
            <person name="Wang X."/>
            <person name="Rajendran K.V."/>
            <person name="Khoo L."/>
            <person name="Kucuktas H."/>
            <person name="Peatman E."/>
            <person name="Liu Z."/>
        </authorList>
    </citation>
    <scope>NUCLEOTIDE SEQUENCE</scope>
    <source>
        <tissue evidence="9">Mixed</tissue>
    </source>
</reference>
<dbReference type="AlphaFoldDB" id="W5U9Y2"/>
<dbReference type="RefSeq" id="XP_053541619.1">
    <property type="nucleotide sequence ID" value="XM_053685644.1"/>
</dbReference>
<reference evidence="10" key="2">
    <citation type="journal article" date="2016" name="Nat. Commun.">
        <title>The channel catfish genome sequence provides insights into the evolution of scale formation in teleosts.</title>
        <authorList>
            <person name="Liu Z."/>
            <person name="Liu S."/>
            <person name="Yao J."/>
            <person name="Bao L."/>
            <person name="Zhang J."/>
            <person name="Li Y."/>
            <person name="Jiang C."/>
            <person name="Sun L."/>
            <person name="Wang R."/>
            <person name="Zhang Y."/>
            <person name="Zhou T."/>
            <person name="Zeng Q."/>
            <person name="Fu Q."/>
            <person name="Gao S."/>
            <person name="Li N."/>
            <person name="Koren S."/>
            <person name="Jiang Y."/>
            <person name="Zimin A."/>
            <person name="Xu P."/>
            <person name="Phillippy A.M."/>
            <person name="Geng X."/>
            <person name="Song L."/>
            <person name="Sun F."/>
            <person name="Li C."/>
            <person name="Wang X."/>
            <person name="Chen A."/>
            <person name="Jin Y."/>
            <person name="Yuan Z."/>
            <person name="Yang Y."/>
            <person name="Tan S."/>
            <person name="Peatman E."/>
            <person name="Lu J."/>
            <person name="Qin Z."/>
            <person name="Dunham R."/>
            <person name="Li Z."/>
            <person name="Sonstegard T."/>
            <person name="Feng J."/>
            <person name="Danzmann R.G."/>
            <person name="Schroeder S."/>
            <person name="Scheffler B."/>
            <person name="Duke M.V."/>
            <person name="Ballard L."/>
            <person name="Kucuktas H."/>
            <person name="Kaltenboeck L."/>
            <person name="Liu H."/>
            <person name="Armbruster J."/>
            <person name="Xie Y."/>
            <person name="Kirby M.L."/>
            <person name="Tian Y."/>
            <person name="Flanagan M.E."/>
            <person name="Mu W."/>
            <person name="Waldbieser G.C."/>
        </authorList>
    </citation>
    <scope>NUCLEOTIDE SEQUENCE [LARGE SCALE GENOMIC DNA]</scope>
    <source>
        <strain evidence="10">SDA103</strain>
    </source>
</reference>
<dbReference type="GeneID" id="108275062"/>
<evidence type="ECO:0000256" key="6">
    <source>
        <dbReference type="SAM" id="Coils"/>
    </source>
</evidence>
<reference evidence="11 12" key="3">
    <citation type="submission" date="2025-04" db="UniProtKB">
        <authorList>
            <consortium name="RefSeq"/>
        </authorList>
    </citation>
    <scope>IDENTIFICATION</scope>
    <source>
        <tissue evidence="11 12">Blood</tissue>
    </source>
</reference>
<dbReference type="SMART" id="SM00755">
    <property type="entry name" value="Grip"/>
    <property type="match status" value="1"/>
</dbReference>
<evidence type="ECO:0000313" key="10">
    <source>
        <dbReference type="Proteomes" id="UP000221080"/>
    </source>
</evidence>
<feature type="coiled-coil region" evidence="6">
    <location>
        <begin position="179"/>
        <end position="599"/>
    </location>
</feature>
<evidence type="ECO:0000313" key="12">
    <source>
        <dbReference type="RefSeq" id="XP_053541619.1"/>
    </source>
</evidence>
<organism evidence="9">
    <name type="scientific">Ictalurus punctatus</name>
    <name type="common">Channel catfish</name>
    <name type="synonym">Silurus punctatus</name>
    <dbReference type="NCBI Taxonomy" id="7998"/>
    <lineage>
        <taxon>Eukaryota</taxon>
        <taxon>Metazoa</taxon>
        <taxon>Chordata</taxon>
        <taxon>Craniata</taxon>
        <taxon>Vertebrata</taxon>
        <taxon>Euteleostomi</taxon>
        <taxon>Actinopterygii</taxon>
        <taxon>Neopterygii</taxon>
        <taxon>Teleostei</taxon>
        <taxon>Ostariophysi</taxon>
        <taxon>Siluriformes</taxon>
        <taxon>Ictaluridae</taxon>
        <taxon>Ictalurus</taxon>
    </lineage>
</organism>
<evidence type="ECO:0000256" key="5">
    <source>
        <dbReference type="ARBA" id="ARBA00023136"/>
    </source>
</evidence>